<organism evidence="2 3">
    <name type="scientific">Hyalella azteca</name>
    <name type="common">Amphipod</name>
    <dbReference type="NCBI Taxonomy" id="294128"/>
    <lineage>
        <taxon>Eukaryota</taxon>
        <taxon>Metazoa</taxon>
        <taxon>Ecdysozoa</taxon>
        <taxon>Arthropoda</taxon>
        <taxon>Crustacea</taxon>
        <taxon>Multicrustacea</taxon>
        <taxon>Malacostraca</taxon>
        <taxon>Eumalacostraca</taxon>
        <taxon>Peracarida</taxon>
        <taxon>Amphipoda</taxon>
        <taxon>Senticaudata</taxon>
        <taxon>Talitrida</taxon>
        <taxon>Talitroidea</taxon>
        <taxon>Hyalellidae</taxon>
        <taxon>Hyalella</taxon>
    </lineage>
</organism>
<gene>
    <name evidence="3" type="primary">LOC108673890</name>
</gene>
<dbReference type="OrthoDB" id="10423375at2759"/>
<sequence>MFLNLRIFTLLVSTVACVVALPYQPEQIAGINFRRFVCPPLRTLPDINESRSPATLRMNRHFLEEWCPPGTPIVFPDQPLYNAITSRPLAPRPIRNPYRGLAVEGGSIPIVFPGQEHPLNSIEAHPNFEFVNSKMHPSLLPNRQRYRSQGSPWNRLENL</sequence>
<dbReference type="AlphaFoldDB" id="A0A8B7NU66"/>
<keyword evidence="1" id="KW-0732">Signal</keyword>
<keyword evidence="2" id="KW-1185">Reference proteome</keyword>
<feature type="signal peptide" evidence="1">
    <location>
        <begin position="1"/>
        <end position="20"/>
    </location>
</feature>
<dbReference type="RefSeq" id="XP_018017267.1">
    <property type="nucleotide sequence ID" value="XM_018161778.2"/>
</dbReference>
<dbReference type="PROSITE" id="PS51257">
    <property type="entry name" value="PROKAR_LIPOPROTEIN"/>
    <property type="match status" value="1"/>
</dbReference>
<evidence type="ECO:0000313" key="3">
    <source>
        <dbReference type="RefSeq" id="XP_018017267.1"/>
    </source>
</evidence>
<proteinExistence type="predicted"/>
<accession>A0A8B7NU66</accession>
<dbReference type="Proteomes" id="UP000694843">
    <property type="component" value="Unplaced"/>
</dbReference>
<dbReference type="KEGG" id="hazt:108673890"/>
<dbReference type="GeneID" id="108673890"/>
<reference evidence="3" key="1">
    <citation type="submission" date="2025-08" db="UniProtKB">
        <authorList>
            <consortium name="RefSeq"/>
        </authorList>
    </citation>
    <scope>IDENTIFICATION</scope>
    <source>
        <tissue evidence="3">Whole organism</tissue>
    </source>
</reference>
<evidence type="ECO:0000256" key="1">
    <source>
        <dbReference type="SAM" id="SignalP"/>
    </source>
</evidence>
<evidence type="ECO:0000313" key="2">
    <source>
        <dbReference type="Proteomes" id="UP000694843"/>
    </source>
</evidence>
<name>A0A8B7NU66_HYAAZ</name>
<feature type="chain" id="PRO_5034663584" evidence="1">
    <location>
        <begin position="21"/>
        <end position="159"/>
    </location>
</feature>
<protein>
    <submittedName>
        <fullName evidence="3">Uncharacterized protein LOC108673890 isoform X1</fullName>
    </submittedName>
</protein>